<dbReference type="GO" id="GO:0043165">
    <property type="term" value="P:Gram-negative-bacterium-type cell outer membrane assembly"/>
    <property type="evidence" value="ECO:0007669"/>
    <property type="project" value="TreeGrafter"/>
</dbReference>
<keyword evidence="2" id="KW-0812">Transmembrane</keyword>
<evidence type="ECO:0000256" key="1">
    <source>
        <dbReference type="ARBA" id="ARBA00004370"/>
    </source>
</evidence>
<name>A0A0B8Q0L2_9VIBR</name>
<evidence type="ECO:0000256" key="3">
    <source>
        <dbReference type="ARBA" id="ARBA00022729"/>
    </source>
</evidence>
<comment type="caution">
    <text evidence="6">The sequence shown here is derived from an EMBL/GenBank/DDBJ whole genome shotgun (WGS) entry which is preliminary data.</text>
</comment>
<dbReference type="InterPro" id="IPR039910">
    <property type="entry name" value="D15-like"/>
</dbReference>
<dbReference type="Gene3D" id="3.10.20.310">
    <property type="entry name" value="membrane protein fhac"/>
    <property type="match status" value="1"/>
</dbReference>
<dbReference type="FunFam" id="3.10.20.310:FF:000001">
    <property type="entry name" value="Outer membrane protein assembly factor BamA"/>
    <property type="match status" value="1"/>
</dbReference>
<dbReference type="EMBL" id="BBSC01000001">
    <property type="protein sequence ID" value="GAM73045.1"/>
    <property type="molecule type" value="Genomic_DNA"/>
</dbReference>
<dbReference type="GO" id="GO:1990063">
    <property type="term" value="C:Bam protein complex"/>
    <property type="evidence" value="ECO:0007669"/>
    <property type="project" value="TreeGrafter"/>
</dbReference>
<dbReference type="PANTHER" id="PTHR12815:SF23">
    <property type="entry name" value="OUTER MEMBRANE PROTEIN ASSEMBLY FACTOR BAMA"/>
    <property type="match status" value="1"/>
</dbReference>
<dbReference type="GO" id="GO:0051205">
    <property type="term" value="P:protein insertion into membrane"/>
    <property type="evidence" value="ECO:0007669"/>
    <property type="project" value="TreeGrafter"/>
</dbReference>
<reference evidence="6 7" key="2">
    <citation type="submission" date="2015-01" db="EMBL/GenBank/DDBJ databases">
        <authorList>
            <consortium name="NBRP consortium"/>
            <person name="Sawabe T."/>
            <person name="Meirelles P."/>
            <person name="Feng G."/>
            <person name="Sayaka M."/>
            <person name="Hattori M."/>
            <person name="Ohkuma M."/>
        </authorList>
    </citation>
    <scope>NUCLEOTIDE SEQUENCE [LARGE SCALE GENOMIC DNA]</scope>
    <source>
        <strain evidence="7">JCM 19241</strain>
    </source>
</reference>
<comment type="subcellular location">
    <subcellularLocation>
        <location evidence="1">Membrane</location>
    </subcellularLocation>
</comment>
<keyword evidence="4" id="KW-0472">Membrane</keyword>
<evidence type="ECO:0000313" key="7">
    <source>
        <dbReference type="Proteomes" id="UP000031666"/>
    </source>
</evidence>
<protein>
    <submittedName>
        <fullName evidence="6">Outer membrane protein</fullName>
    </submittedName>
</protein>
<evidence type="ECO:0000259" key="5">
    <source>
        <dbReference type="PROSITE" id="PS51779"/>
    </source>
</evidence>
<dbReference type="STRING" id="1481914.JCM19241_2500"/>
<dbReference type="PROSITE" id="PS51779">
    <property type="entry name" value="POTRA"/>
    <property type="match status" value="1"/>
</dbReference>
<dbReference type="Pfam" id="PF01103">
    <property type="entry name" value="Omp85"/>
    <property type="match status" value="1"/>
</dbReference>
<sequence length="215" mass="24093">MNVEPGARIYVRDIRFVGNNTTKDEVLRREMRQMEGSWLNSRSLETGKTRLNRLGFFETVDVQTARVPGTTDQVDVIYTVKEANSGSVNFGVGYGTESGISFQVGLQQDNFLGTGNRVGINAMMNDYQKNVSLEYRDPYWNLDGVSLGGKIFYNMFEASEAGIVDYTNESYGGSLTWGFPFDELNFFELGIGYTHNSLSNLDPYVQIEKFLAVSG</sequence>
<dbReference type="InterPro" id="IPR034746">
    <property type="entry name" value="POTRA"/>
</dbReference>
<evidence type="ECO:0000256" key="2">
    <source>
        <dbReference type="ARBA" id="ARBA00022452"/>
    </source>
</evidence>
<keyword evidence="2" id="KW-1134">Transmembrane beta strand</keyword>
<accession>A0A0B8Q0L2</accession>
<gene>
    <name evidence="6" type="ORF">JCM19241_2500</name>
</gene>
<dbReference type="Gene3D" id="2.40.160.50">
    <property type="entry name" value="membrane protein fhac: a member of the omp85/tpsb transporter family"/>
    <property type="match status" value="1"/>
</dbReference>
<proteinExistence type="predicted"/>
<organism evidence="6 7">
    <name type="scientific">Vibrio ishigakensis</name>
    <dbReference type="NCBI Taxonomy" id="1481914"/>
    <lineage>
        <taxon>Bacteria</taxon>
        <taxon>Pseudomonadati</taxon>
        <taxon>Pseudomonadota</taxon>
        <taxon>Gammaproteobacteria</taxon>
        <taxon>Vibrionales</taxon>
        <taxon>Vibrionaceae</taxon>
        <taxon>Vibrio</taxon>
    </lineage>
</organism>
<dbReference type="Pfam" id="PF07244">
    <property type="entry name" value="POTRA"/>
    <property type="match status" value="1"/>
</dbReference>
<evidence type="ECO:0000313" key="6">
    <source>
        <dbReference type="EMBL" id="GAM73045.1"/>
    </source>
</evidence>
<dbReference type="PANTHER" id="PTHR12815">
    <property type="entry name" value="SORTING AND ASSEMBLY MACHINERY SAMM50 PROTEIN FAMILY MEMBER"/>
    <property type="match status" value="1"/>
</dbReference>
<feature type="domain" description="POTRA" evidence="5">
    <location>
        <begin position="9"/>
        <end position="83"/>
    </location>
</feature>
<keyword evidence="3" id="KW-0732">Signal</keyword>
<dbReference type="InterPro" id="IPR000184">
    <property type="entry name" value="Bac_surfAg_D15"/>
</dbReference>
<reference evidence="6 7" key="1">
    <citation type="submission" date="2015-01" db="EMBL/GenBank/DDBJ databases">
        <title>Vibrio sp. C94 JCM 19241 whole genome shotgun sequence.</title>
        <authorList>
            <person name="Sawabe T."/>
            <person name="Meirelles P."/>
            <person name="Feng G."/>
            <person name="Sayaka M."/>
            <person name="Hattori M."/>
            <person name="Ohkuma M."/>
        </authorList>
    </citation>
    <scope>NUCLEOTIDE SEQUENCE [LARGE SCALE GENOMIC DNA]</scope>
    <source>
        <strain evidence="7">JCM 19241</strain>
    </source>
</reference>
<dbReference type="InterPro" id="IPR010827">
    <property type="entry name" value="BamA/TamA_POTRA"/>
</dbReference>
<evidence type="ECO:0000256" key="4">
    <source>
        <dbReference type="ARBA" id="ARBA00023136"/>
    </source>
</evidence>
<dbReference type="Proteomes" id="UP000031666">
    <property type="component" value="Unassembled WGS sequence"/>
</dbReference>
<dbReference type="AlphaFoldDB" id="A0A0B8Q0L2"/>